<dbReference type="AlphaFoldDB" id="A0A6G0YB52"/>
<accession>A0A6G0YB52</accession>
<reference evidence="1 2" key="1">
    <citation type="submission" date="2019-08" db="EMBL/GenBank/DDBJ databases">
        <title>Whole genome of Aphis craccivora.</title>
        <authorList>
            <person name="Voronova N.V."/>
            <person name="Shulinski R.S."/>
            <person name="Bandarenka Y.V."/>
            <person name="Zhorov D.G."/>
            <person name="Warner D."/>
        </authorList>
    </citation>
    <scope>NUCLEOTIDE SEQUENCE [LARGE SCALE GENOMIC DNA]</scope>
    <source>
        <strain evidence="1">180601</strain>
        <tissue evidence="1">Whole Body</tissue>
    </source>
</reference>
<dbReference type="Proteomes" id="UP000478052">
    <property type="component" value="Unassembled WGS sequence"/>
</dbReference>
<sequence>MISSSESIEIYVKDSIASNTAQWNLFSFIAAHCSILSVDHLGVLNAKQTDIINSVSATHFESNLKQSIGDNCYIILIDKSTDISVNRFLGRGNLFPTLE</sequence>
<dbReference type="EMBL" id="VUJU01005033">
    <property type="protein sequence ID" value="KAF0752487.1"/>
    <property type="molecule type" value="Genomic_DNA"/>
</dbReference>
<proteinExistence type="predicted"/>
<evidence type="ECO:0000313" key="1">
    <source>
        <dbReference type="EMBL" id="KAF0752487.1"/>
    </source>
</evidence>
<gene>
    <name evidence="1" type="ORF">FWK35_00014886</name>
</gene>
<comment type="caution">
    <text evidence="1">The sequence shown here is derived from an EMBL/GenBank/DDBJ whole genome shotgun (WGS) entry which is preliminary data.</text>
</comment>
<protein>
    <submittedName>
        <fullName evidence="1">DUF4371 domain-containing protein</fullName>
    </submittedName>
</protein>
<name>A0A6G0YB52_APHCR</name>
<evidence type="ECO:0000313" key="2">
    <source>
        <dbReference type="Proteomes" id="UP000478052"/>
    </source>
</evidence>
<organism evidence="1 2">
    <name type="scientific">Aphis craccivora</name>
    <name type="common">Cowpea aphid</name>
    <dbReference type="NCBI Taxonomy" id="307492"/>
    <lineage>
        <taxon>Eukaryota</taxon>
        <taxon>Metazoa</taxon>
        <taxon>Ecdysozoa</taxon>
        <taxon>Arthropoda</taxon>
        <taxon>Hexapoda</taxon>
        <taxon>Insecta</taxon>
        <taxon>Pterygota</taxon>
        <taxon>Neoptera</taxon>
        <taxon>Paraneoptera</taxon>
        <taxon>Hemiptera</taxon>
        <taxon>Sternorrhyncha</taxon>
        <taxon>Aphidomorpha</taxon>
        <taxon>Aphidoidea</taxon>
        <taxon>Aphididae</taxon>
        <taxon>Aphidini</taxon>
        <taxon>Aphis</taxon>
        <taxon>Aphis</taxon>
    </lineage>
</organism>
<keyword evidence="2" id="KW-1185">Reference proteome</keyword>